<dbReference type="AlphaFoldDB" id="A0AAD9J9G8"/>
<sequence length="166" mass="19431">NATYRVHSQDSPELERSKRTAACRIGERFSNKSRSSPKRQSYPGDRKNIRNYYFILASLYNESTHHPMADTTTTSGTEIMKAGDNKGTVVETKVIRYHNPYSLSTSVRGRQYASSVVASQETMLENLRYMKREMEREDRKITRFQREMLLSQHPRRWTDRNDANSE</sequence>
<evidence type="ECO:0000256" key="1">
    <source>
        <dbReference type="SAM" id="Coils"/>
    </source>
</evidence>
<accession>A0AAD9J9G8</accession>
<dbReference type="Proteomes" id="UP001208570">
    <property type="component" value="Unassembled WGS sequence"/>
</dbReference>
<dbReference type="EMBL" id="JAODUP010000485">
    <property type="protein sequence ID" value="KAK2148739.1"/>
    <property type="molecule type" value="Genomic_DNA"/>
</dbReference>
<reference evidence="3" key="1">
    <citation type="journal article" date="2023" name="Mol. Biol. Evol.">
        <title>Third-Generation Sequencing Reveals the Adaptive Role of the Epigenome in Three Deep-Sea Polychaetes.</title>
        <authorList>
            <person name="Perez M."/>
            <person name="Aroh O."/>
            <person name="Sun Y."/>
            <person name="Lan Y."/>
            <person name="Juniper S.K."/>
            <person name="Young C.R."/>
            <person name="Angers B."/>
            <person name="Qian P.Y."/>
        </authorList>
    </citation>
    <scope>NUCLEOTIDE SEQUENCE</scope>
    <source>
        <strain evidence="3">P08H-3</strain>
    </source>
</reference>
<evidence type="ECO:0000313" key="4">
    <source>
        <dbReference type="Proteomes" id="UP001208570"/>
    </source>
</evidence>
<gene>
    <name evidence="3" type="ORF">LSH36_485g00024</name>
</gene>
<feature type="non-terminal residue" evidence="3">
    <location>
        <position position="166"/>
    </location>
</feature>
<comment type="caution">
    <text evidence="3">The sequence shown here is derived from an EMBL/GenBank/DDBJ whole genome shotgun (WGS) entry which is preliminary data.</text>
</comment>
<evidence type="ECO:0000313" key="3">
    <source>
        <dbReference type="EMBL" id="KAK2148739.1"/>
    </source>
</evidence>
<keyword evidence="4" id="KW-1185">Reference proteome</keyword>
<evidence type="ECO:0000256" key="2">
    <source>
        <dbReference type="SAM" id="MobiDB-lite"/>
    </source>
</evidence>
<proteinExistence type="predicted"/>
<organism evidence="3 4">
    <name type="scientific">Paralvinella palmiformis</name>
    <dbReference type="NCBI Taxonomy" id="53620"/>
    <lineage>
        <taxon>Eukaryota</taxon>
        <taxon>Metazoa</taxon>
        <taxon>Spiralia</taxon>
        <taxon>Lophotrochozoa</taxon>
        <taxon>Annelida</taxon>
        <taxon>Polychaeta</taxon>
        <taxon>Sedentaria</taxon>
        <taxon>Canalipalpata</taxon>
        <taxon>Terebellida</taxon>
        <taxon>Terebelliformia</taxon>
        <taxon>Alvinellidae</taxon>
        <taxon>Paralvinella</taxon>
    </lineage>
</organism>
<feature type="coiled-coil region" evidence="1">
    <location>
        <begin position="117"/>
        <end position="147"/>
    </location>
</feature>
<feature type="region of interest" description="Disordered" evidence="2">
    <location>
        <begin position="26"/>
        <end position="45"/>
    </location>
</feature>
<keyword evidence="1" id="KW-0175">Coiled coil</keyword>
<protein>
    <submittedName>
        <fullName evidence="3">Uncharacterized protein</fullName>
    </submittedName>
</protein>
<name>A0AAD9J9G8_9ANNE</name>